<dbReference type="InterPro" id="IPR050555">
    <property type="entry name" value="Bact_Solute-Bind_Prot2"/>
</dbReference>
<reference evidence="5" key="2">
    <citation type="journal article" date="2021" name="PeerJ">
        <title>Extensive microbial diversity within the chicken gut microbiome revealed by metagenomics and culture.</title>
        <authorList>
            <person name="Gilroy R."/>
            <person name="Ravi A."/>
            <person name="Getino M."/>
            <person name="Pursley I."/>
            <person name="Horton D.L."/>
            <person name="Alikhan N.F."/>
            <person name="Baker D."/>
            <person name="Gharbi K."/>
            <person name="Hall N."/>
            <person name="Watson M."/>
            <person name="Adriaenssens E.M."/>
            <person name="Foster-Nyarko E."/>
            <person name="Jarju S."/>
            <person name="Secka A."/>
            <person name="Antonio M."/>
            <person name="Oren A."/>
            <person name="Chaudhuri R.R."/>
            <person name="La Ragione R."/>
            <person name="Hildebrand F."/>
            <person name="Pallen M.J."/>
        </authorList>
    </citation>
    <scope>NUCLEOTIDE SEQUENCE</scope>
    <source>
        <strain evidence="5">ChiHcec3-11533</strain>
    </source>
</reference>
<proteinExistence type="inferred from homology"/>
<reference evidence="5" key="1">
    <citation type="submission" date="2020-10" db="EMBL/GenBank/DDBJ databases">
        <authorList>
            <person name="Gilroy R."/>
        </authorList>
    </citation>
    <scope>NUCLEOTIDE SEQUENCE</scope>
    <source>
        <strain evidence="5">ChiHcec3-11533</strain>
    </source>
</reference>
<feature type="signal peptide" evidence="3">
    <location>
        <begin position="1"/>
        <end position="22"/>
    </location>
</feature>
<comment type="subcellular location">
    <subcellularLocation>
        <location evidence="1">Cell envelope</location>
    </subcellularLocation>
</comment>
<comment type="caution">
    <text evidence="5">The sequence shown here is derived from an EMBL/GenBank/DDBJ whole genome shotgun (WGS) entry which is preliminary data.</text>
</comment>
<dbReference type="PANTHER" id="PTHR30036:SF7">
    <property type="entry name" value="ABC TRANSPORTER PERIPLASMIC-BINDING PROTEIN YPHF"/>
    <property type="match status" value="1"/>
</dbReference>
<dbReference type="InterPro" id="IPR025997">
    <property type="entry name" value="SBP_2_dom"/>
</dbReference>
<evidence type="ECO:0000313" key="6">
    <source>
        <dbReference type="Proteomes" id="UP000824072"/>
    </source>
</evidence>
<accession>A0A9D1LBW8</accession>
<evidence type="ECO:0000256" key="1">
    <source>
        <dbReference type="ARBA" id="ARBA00004196"/>
    </source>
</evidence>
<evidence type="ECO:0000256" key="2">
    <source>
        <dbReference type="ARBA" id="ARBA00007639"/>
    </source>
</evidence>
<dbReference type="Proteomes" id="UP000824072">
    <property type="component" value="Unassembled WGS sequence"/>
</dbReference>
<comment type="similarity">
    <text evidence="2">Belongs to the bacterial solute-binding protein 2 family.</text>
</comment>
<dbReference type="Gene3D" id="3.40.50.2300">
    <property type="match status" value="2"/>
</dbReference>
<keyword evidence="3" id="KW-0732">Signal</keyword>
<dbReference type="Pfam" id="PF13407">
    <property type="entry name" value="Peripla_BP_4"/>
    <property type="match status" value="1"/>
</dbReference>
<dbReference type="InterPro" id="IPR028082">
    <property type="entry name" value="Peripla_BP_I"/>
</dbReference>
<dbReference type="PANTHER" id="PTHR30036">
    <property type="entry name" value="D-XYLOSE-BINDING PERIPLASMIC PROTEIN"/>
    <property type="match status" value="1"/>
</dbReference>
<evidence type="ECO:0000256" key="3">
    <source>
        <dbReference type="SAM" id="SignalP"/>
    </source>
</evidence>
<feature type="chain" id="PRO_5039370249" evidence="3">
    <location>
        <begin position="23"/>
        <end position="367"/>
    </location>
</feature>
<dbReference type="GO" id="GO:0030246">
    <property type="term" value="F:carbohydrate binding"/>
    <property type="evidence" value="ECO:0007669"/>
    <property type="project" value="TreeGrafter"/>
</dbReference>
<feature type="domain" description="Periplasmic binding protein" evidence="4">
    <location>
        <begin position="43"/>
        <end position="313"/>
    </location>
</feature>
<sequence length="367" mass="40590">MKKLLALLLVTFLILSCGSCLGEAADGETADFPEVFKDADIKIAVIRNDGSSDHCSQMFQGAVMRGESFGFQVDTMITNSDDVRFQDLVQQCIESDYDALFLSHGKQEYSYDLVQKVVEAGIPVVTFDTLPYDADGNAPEGVTVMQQDDYSLARDSLDALIQYCQEELGVTTPKIITNFYGPGVPPLDRRNEILTEYVEAGKVELIDTVVATDPTNYIGDFQAKFAAMLNKYPTGSFDAFWSVADVYCQGCYLAAEDVGRLGEFPFFSIDASTTDIEYMRRENSPWMTCSAVDAALIGDVGVRILAKKLAGEETPETYDFACQTFWQGDLQEDTNITNLGNVVEGWGVSEDFWEPWMDALEAYVAAE</sequence>
<dbReference type="PROSITE" id="PS51257">
    <property type="entry name" value="PROKAR_LIPOPROTEIN"/>
    <property type="match status" value="1"/>
</dbReference>
<dbReference type="SUPFAM" id="SSF53822">
    <property type="entry name" value="Periplasmic binding protein-like I"/>
    <property type="match status" value="1"/>
</dbReference>
<dbReference type="GO" id="GO:0030288">
    <property type="term" value="C:outer membrane-bounded periplasmic space"/>
    <property type="evidence" value="ECO:0007669"/>
    <property type="project" value="TreeGrafter"/>
</dbReference>
<evidence type="ECO:0000313" key="5">
    <source>
        <dbReference type="EMBL" id="HIU33835.1"/>
    </source>
</evidence>
<name>A0A9D1LBW8_9FIRM</name>
<evidence type="ECO:0000259" key="4">
    <source>
        <dbReference type="Pfam" id="PF13407"/>
    </source>
</evidence>
<dbReference type="AlphaFoldDB" id="A0A9D1LBW8"/>
<gene>
    <name evidence="5" type="ORF">IAB02_04670</name>
</gene>
<protein>
    <submittedName>
        <fullName evidence="5">Substrate-binding domain-containing protein</fullName>
    </submittedName>
</protein>
<organism evidence="5 6">
    <name type="scientific">Candidatus Pullichristensenella excrementigallinarum</name>
    <dbReference type="NCBI Taxonomy" id="2840907"/>
    <lineage>
        <taxon>Bacteria</taxon>
        <taxon>Bacillati</taxon>
        <taxon>Bacillota</taxon>
        <taxon>Clostridia</taxon>
        <taxon>Candidatus Pullichristensenella</taxon>
    </lineage>
</organism>
<dbReference type="EMBL" id="DVMU01000102">
    <property type="protein sequence ID" value="HIU33835.1"/>
    <property type="molecule type" value="Genomic_DNA"/>
</dbReference>